<feature type="region of interest" description="Disordered" evidence="1">
    <location>
        <begin position="1"/>
        <end position="33"/>
    </location>
</feature>
<name>A0AA88A3A6_FICCA</name>
<reference evidence="2" key="1">
    <citation type="submission" date="2023-07" db="EMBL/GenBank/DDBJ databases">
        <title>draft genome sequence of fig (Ficus carica).</title>
        <authorList>
            <person name="Takahashi T."/>
            <person name="Nishimura K."/>
        </authorList>
    </citation>
    <scope>NUCLEOTIDE SEQUENCE</scope>
</reference>
<organism evidence="2 3">
    <name type="scientific">Ficus carica</name>
    <name type="common">Common fig</name>
    <dbReference type="NCBI Taxonomy" id="3494"/>
    <lineage>
        <taxon>Eukaryota</taxon>
        <taxon>Viridiplantae</taxon>
        <taxon>Streptophyta</taxon>
        <taxon>Embryophyta</taxon>
        <taxon>Tracheophyta</taxon>
        <taxon>Spermatophyta</taxon>
        <taxon>Magnoliopsida</taxon>
        <taxon>eudicotyledons</taxon>
        <taxon>Gunneridae</taxon>
        <taxon>Pentapetalae</taxon>
        <taxon>rosids</taxon>
        <taxon>fabids</taxon>
        <taxon>Rosales</taxon>
        <taxon>Moraceae</taxon>
        <taxon>Ficeae</taxon>
        <taxon>Ficus</taxon>
    </lineage>
</organism>
<comment type="caution">
    <text evidence="2">The sequence shown here is derived from an EMBL/GenBank/DDBJ whole genome shotgun (WGS) entry which is preliminary data.</text>
</comment>
<dbReference type="EMBL" id="BTGU01000025">
    <property type="protein sequence ID" value="GMN47358.1"/>
    <property type="molecule type" value="Genomic_DNA"/>
</dbReference>
<proteinExistence type="predicted"/>
<keyword evidence="3" id="KW-1185">Reference proteome</keyword>
<accession>A0AA88A3A6</accession>
<dbReference type="Proteomes" id="UP001187192">
    <property type="component" value="Unassembled WGS sequence"/>
</dbReference>
<protein>
    <submittedName>
        <fullName evidence="2">Uncharacterized protein</fullName>
    </submittedName>
</protein>
<evidence type="ECO:0000256" key="1">
    <source>
        <dbReference type="SAM" id="MobiDB-lite"/>
    </source>
</evidence>
<gene>
    <name evidence="2" type="ORF">TIFTF001_016536</name>
</gene>
<dbReference type="AlphaFoldDB" id="A0AA88A3A6"/>
<sequence length="118" mass="12369">MITGRGDFSVSPPSLPPHPPRSDADAGAGVEGRLPPSSFPLRCPPSLVLFGFCPLPVPRFEFASPPQCRRLLPSFLPSSLPHPSCTVAIAVALCISAPPPPATFFSVAAPSPLVDRIF</sequence>
<evidence type="ECO:0000313" key="2">
    <source>
        <dbReference type="EMBL" id="GMN47358.1"/>
    </source>
</evidence>
<evidence type="ECO:0000313" key="3">
    <source>
        <dbReference type="Proteomes" id="UP001187192"/>
    </source>
</evidence>